<evidence type="ECO:0000259" key="1">
    <source>
        <dbReference type="Pfam" id="PF01978"/>
    </source>
</evidence>
<comment type="caution">
    <text evidence="2">The sequence shown here is derived from an EMBL/GenBank/DDBJ whole genome shotgun (WGS) entry which is preliminary data.</text>
</comment>
<evidence type="ECO:0000313" key="3">
    <source>
        <dbReference type="Proteomes" id="UP000077066"/>
    </source>
</evidence>
<dbReference type="SUPFAM" id="SSF46785">
    <property type="entry name" value="Winged helix' DNA-binding domain"/>
    <property type="match status" value="1"/>
</dbReference>
<sequence>MENKILKSLKIFGLNEYESNSYLALNYIITGTATEISEKANVPRSRIYDILRSLVQKGFIEQSPGRPINYQVIPPKEVFKLRKNKIINELEESEIELNEIYEDQLSKAPAPVWLIHGDSKIIKKELEIISRAKKSVNIRMGFMFKEEGEKLKEKINKAVKKGVEINIMASPYCFVDNHQINIINELKSTKADVFKFSLPFAKMIVGDSREMIHIFTKFSGENNVISSTAIGVWNQYEDIAKSYDDRFMMQWKKKIKNNKNKHRIKNKN</sequence>
<dbReference type="PANTHER" id="PTHR34293">
    <property type="entry name" value="HTH-TYPE TRANSCRIPTIONAL REGULATOR TRMBL2"/>
    <property type="match status" value="1"/>
</dbReference>
<dbReference type="SUPFAM" id="SSF56024">
    <property type="entry name" value="Phospholipase D/nuclease"/>
    <property type="match status" value="1"/>
</dbReference>
<dbReference type="Gene3D" id="1.10.10.10">
    <property type="entry name" value="Winged helix-like DNA-binding domain superfamily/Winged helix DNA-binding domain"/>
    <property type="match status" value="1"/>
</dbReference>
<dbReference type="PANTHER" id="PTHR34293:SF1">
    <property type="entry name" value="HTH-TYPE TRANSCRIPTIONAL REGULATOR TRMBL2"/>
    <property type="match status" value="1"/>
</dbReference>
<dbReference type="AlphaFoldDB" id="A0A166CHR2"/>
<feature type="domain" description="Transcription regulator TrmB N-terminal" evidence="1">
    <location>
        <begin position="9"/>
        <end position="76"/>
    </location>
</feature>
<reference evidence="2 3" key="1">
    <citation type="submission" date="2016-04" db="EMBL/GenBank/DDBJ databases">
        <title>Genome sequence of Methanobrevibacter filiformis DSM 11501.</title>
        <authorList>
            <person name="Poehlein A."/>
            <person name="Seedorf H."/>
            <person name="Daniel R."/>
        </authorList>
    </citation>
    <scope>NUCLEOTIDE SEQUENCE [LARGE SCALE GENOMIC DNA]</scope>
    <source>
        <strain evidence="2 3">DSM 11501</strain>
    </source>
</reference>
<dbReference type="InterPro" id="IPR051797">
    <property type="entry name" value="TrmB-like"/>
</dbReference>
<organism evidence="2 3">
    <name type="scientific">Methanobrevibacter filiformis</name>
    <dbReference type="NCBI Taxonomy" id="55758"/>
    <lineage>
        <taxon>Archaea</taxon>
        <taxon>Methanobacteriati</taxon>
        <taxon>Methanobacteriota</taxon>
        <taxon>Methanomada group</taxon>
        <taxon>Methanobacteria</taxon>
        <taxon>Methanobacteriales</taxon>
        <taxon>Methanobacteriaceae</taxon>
        <taxon>Methanobrevibacter</taxon>
    </lineage>
</organism>
<dbReference type="RefSeq" id="WP_066971858.1">
    <property type="nucleotide sequence ID" value="NZ_LWMT01000149.1"/>
</dbReference>
<dbReference type="InterPro" id="IPR011991">
    <property type="entry name" value="ArsR-like_HTH"/>
</dbReference>
<dbReference type="PATRIC" id="fig|55758.3.peg.972"/>
<dbReference type="InterPro" id="IPR036388">
    <property type="entry name" value="WH-like_DNA-bd_sf"/>
</dbReference>
<dbReference type="CDD" id="cd00090">
    <property type="entry name" value="HTH_ARSR"/>
    <property type="match status" value="1"/>
</dbReference>
<dbReference type="OrthoDB" id="30795at2157"/>
<gene>
    <name evidence="2" type="ORF">MBFIL_08640</name>
</gene>
<dbReference type="InterPro" id="IPR036390">
    <property type="entry name" value="WH_DNA-bd_sf"/>
</dbReference>
<dbReference type="Pfam" id="PF01978">
    <property type="entry name" value="TrmB"/>
    <property type="match status" value="1"/>
</dbReference>
<dbReference type="InterPro" id="IPR002831">
    <property type="entry name" value="Tscrpt_reg_TrmB_N"/>
</dbReference>
<accession>A0A166CHR2</accession>
<keyword evidence="3" id="KW-1185">Reference proteome</keyword>
<evidence type="ECO:0000313" key="2">
    <source>
        <dbReference type="EMBL" id="KZX14467.1"/>
    </source>
</evidence>
<proteinExistence type="predicted"/>
<dbReference type="EMBL" id="LWMT01000149">
    <property type="protein sequence ID" value="KZX14467.1"/>
    <property type="molecule type" value="Genomic_DNA"/>
</dbReference>
<dbReference type="Proteomes" id="UP000077066">
    <property type="component" value="Unassembled WGS sequence"/>
</dbReference>
<name>A0A166CHR2_9EURY</name>
<dbReference type="STRING" id="55758.MBFIL_08640"/>
<protein>
    <submittedName>
        <fullName evidence="2">Sugar-specific transcriptional regulator TrmB</fullName>
    </submittedName>
</protein>
<dbReference type="Gene3D" id="3.30.870.10">
    <property type="entry name" value="Endonuclease Chain A"/>
    <property type="match status" value="1"/>
</dbReference>